<dbReference type="RefSeq" id="WP_143141075.1">
    <property type="nucleotide sequence ID" value="NZ_FOMX01000024.1"/>
</dbReference>
<proteinExistence type="predicted"/>
<accession>A0A1I2EZT4</accession>
<reference evidence="3" key="1">
    <citation type="submission" date="2016-10" db="EMBL/GenBank/DDBJ databases">
        <authorList>
            <person name="Varghese N."/>
            <person name="Submissions S."/>
        </authorList>
    </citation>
    <scope>NUCLEOTIDE SEQUENCE [LARGE SCALE GENOMIC DNA]</scope>
    <source>
        <strain evidence="3">ATCC 25963</strain>
    </source>
</reference>
<protein>
    <submittedName>
        <fullName evidence="2">Uncharacterized protein</fullName>
    </submittedName>
</protein>
<feature type="region of interest" description="Disordered" evidence="1">
    <location>
        <begin position="23"/>
        <end position="86"/>
    </location>
</feature>
<dbReference type="AlphaFoldDB" id="A0A1I2EZT4"/>
<dbReference type="STRING" id="54.SAMN02745121_06384"/>
<organism evidence="2 3">
    <name type="scientific">Nannocystis exedens</name>
    <dbReference type="NCBI Taxonomy" id="54"/>
    <lineage>
        <taxon>Bacteria</taxon>
        <taxon>Pseudomonadati</taxon>
        <taxon>Myxococcota</taxon>
        <taxon>Polyangia</taxon>
        <taxon>Nannocystales</taxon>
        <taxon>Nannocystaceae</taxon>
        <taxon>Nannocystis</taxon>
    </lineage>
</organism>
<name>A0A1I2EZT4_9BACT</name>
<evidence type="ECO:0000256" key="1">
    <source>
        <dbReference type="SAM" id="MobiDB-lite"/>
    </source>
</evidence>
<dbReference type="PROSITE" id="PS51257">
    <property type="entry name" value="PROKAR_LIPOPROTEIN"/>
    <property type="match status" value="1"/>
</dbReference>
<gene>
    <name evidence="2" type="ORF">SAMN02745121_06384</name>
</gene>
<evidence type="ECO:0000313" key="2">
    <source>
        <dbReference type="EMBL" id="SFE98622.1"/>
    </source>
</evidence>
<dbReference type="EMBL" id="FOMX01000024">
    <property type="protein sequence ID" value="SFE98622.1"/>
    <property type="molecule type" value="Genomic_DNA"/>
</dbReference>
<feature type="compositionally biased region" description="Polar residues" evidence="1">
    <location>
        <begin position="51"/>
        <end position="63"/>
    </location>
</feature>
<keyword evidence="3" id="KW-1185">Reference proteome</keyword>
<evidence type="ECO:0000313" key="3">
    <source>
        <dbReference type="Proteomes" id="UP000199400"/>
    </source>
</evidence>
<feature type="compositionally biased region" description="Low complexity" evidence="1">
    <location>
        <begin position="66"/>
        <end position="86"/>
    </location>
</feature>
<dbReference type="Proteomes" id="UP000199400">
    <property type="component" value="Unassembled WGS sequence"/>
</dbReference>
<sequence length="205" mass="20552">MRTMRGVAGWCWAILGLACEPSTSGDTTGSTGASTSSSTSTSGATSTSTSEDGPTASSSTRGGVTTGPDTTGEPTSTSTTSSTGDATTATEECIVDPSQNLCSAGCDLFRDCCKCGDTTALPKDLGTCVVPTGIVAAACHSEILSVRLDGASLAEGEVDCSEPNVMWVQYEQGGDYVVELCGDACAAYLGGSIGELVMEVFCEAA</sequence>
<feature type="compositionally biased region" description="Low complexity" evidence="1">
    <location>
        <begin position="23"/>
        <end position="50"/>
    </location>
</feature>